<keyword evidence="3 5" id="KW-0687">Ribonucleoprotein</keyword>
<feature type="region of interest" description="Disordered" evidence="6">
    <location>
        <begin position="1"/>
        <end position="24"/>
    </location>
</feature>
<dbReference type="SUPFAM" id="SSF143800">
    <property type="entry name" value="L28p-like"/>
    <property type="match status" value="1"/>
</dbReference>
<dbReference type="HAMAP" id="MF_00373">
    <property type="entry name" value="Ribosomal_bL28"/>
    <property type="match status" value="1"/>
</dbReference>
<evidence type="ECO:0000256" key="4">
    <source>
        <dbReference type="ARBA" id="ARBA00035174"/>
    </source>
</evidence>
<evidence type="ECO:0000256" key="6">
    <source>
        <dbReference type="SAM" id="MobiDB-lite"/>
    </source>
</evidence>
<dbReference type="InterPro" id="IPR050096">
    <property type="entry name" value="Bacterial_rp_bL28"/>
</dbReference>
<dbReference type="GO" id="GO:1990904">
    <property type="term" value="C:ribonucleoprotein complex"/>
    <property type="evidence" value="ECO:0007669"/>
    <property type="project" value="UniProtKB-KW"/>
</dbReference>
<accession>A0A1M7SCP8</accession>
<dbReference type="GO" id="GO:0006412">
    <property type="term" value="P:translation"/>
    <property type="evidence" value="ECO:0007669"/>
    <property type="project" value="UniProtKB-UniRule"/>
</dbReference>
<dbReference type="STRING" id="1121455.SAMN02745728_00772"/>
<dbReference type="AlphaFoldDB" id="A0A1M7SCP8"/>
<evidence type="ECO:0000313" key="7">
    <source>
        <dbReference type="EMBL" id="SHN56287.1"/>
    </source>
</evidence>
<evidence type="ECO:0000313" key="8">
    <source>
        <dbReference type="Proteomes" id="UP000186469"/>
    </source>
</evidence>
<sequence>MSRECAMCGKRPQVGNSVSHSNIKNKRRFNPNLQNVRHQHPNGQVVTLSVCTRCLRSGSVVKPVARKAN</sequence>
<dbReference type="Gene3D" id="2.30.170.40">
    <property type="entry name" value="Ribosomal protein L28/L24"/>
    <property type="match status" value="1"/>
</dbReference>
<dbReference type="OrthoDB" id="9805609at2"/>
<evidence type="ECO:0000256" key="5">
    <source>
        <dbReference type="HAMAP-Rule" id="MF_00373"/>
    </source>
</evidence>
<dbReference type="Pfam" id="PF00830">
    <property type="entry name" value="Ribosomal_L28"/>
    <property type="match status" value="1"/>
</dbReference>
<evidence type="ECO:0000256" key="3">
    <source>
        <dbReference type="ARBA" id="ARBA00023274"/>
    </source>
</evidence>
<name>A0A1M7SCP8_9BACT</name>
<dbReference type="Gene3D" id="2.20.150.30">
    <property type="match status" value="1"/>
</dbReference>
<dbReference type="GO" id="GO:0005840">
    <property type="term" value="C:ribosome"/>
    <property type="evidence" value="ECO:0007669"/>
    <property type="project" value="UniProtKB-KW"/>
</dbReference>
<dbReference type="InterPro" id="IPR037147">
    <property type="entry name" value="Ribosomal_bL28_sf"/>
</dbReference>
<comment type="similarity">
    <text evidence="1 5">Belongs to the bacterial ribosomal protein bL28 family.</text>
</comment>
<proteinExistence type="inferred from homology"/>
<dbReference type="GO" id="GO:0003735">
    <property type="term" value="F:structural constituent of ribosome"/>
    <property type="evidence" value="ECO:0007669"/>
    <property type="project" value="InterPro"/>
</dbReference>
<gene>
    <name evidence="5" type="primary">rpmB</name>
    <name evidence="7" type="ORF">SAMN02745728_00772</name>
</gene>
<dbReference type="InterPro" id="IPR026569">
    <property type="entry name" value="Ribosomal_bL28"/>
</dbReference>
<dbReference type="PANTHER" id="PTHR39080:SF1">
    <property type="entry name" value="LARGE RIBOSOMAL SUBUNIT PROTEIN BL28A"/>
    <property type="match status" value="1"/>
</dbReference>
<dbReference type="EMBL" id="FRDI01000003">
    <property type="protein sequence ID" value="SHN56287.1"/>
    <property type="molecule type" value="Genomic_DNA"/>
</dbReference>
<organism evidence="7 8">
    <name type="scientific">Desulfovibrio litoralis DSM 11393</name>
    <dbReference type="NCBI Taxonomy" id="1121455"/>
    <lineage>
        <taxon>Bacteria</taxon>
        <taxon>Pseudomonadati</taxon>
        <taxon>Thermodesulfobacteriota</taxon>
        <taxon>Desulfovibrionia</taxon>
        <taxon>Desulfovibrionales</taxon>
        <taxon>Desulfovibrionaceae</taxon>
        <taxon>Desulfovibrio</taxon>
    </lineage>
</organism>
<evidence type="ECO:0000256" key="2">
    <source>
        <dbReference type="ARBA" id="ARBA00022980"/>
    </source>
</evidence>
<dbReference type="NCBIfam" id="TIGR00009">
    <property type="entry name" value="L28"/>
    <property type="match status" value="1"/>
</dbReference>
<protein>
    <recommendedName>
        <fullName evidence="4 5">Large ribosomal subunit protein bL28</fullName>
    </recommendedName>
</protein>
<dbReference type="Proteomes" id="UP000186469">
    <property type="component" value="Unassembled WGS sequence"/>
</dbReference>
<keyword evidence="2 5" id="KW-0689">Ribosomal protein</keyword>
<dbReference type="InterPro" id="IPR001383">
    <property type="entry name" value="Ribosomal_bL28_bact-type"/>
</dbReference>
<keyword evidence="8" id="KW-1185">Reference proteome</keyword>
<dbReference type="RefSeq" id="WP_072696462.1">
    <property type="nucleotide sequence ID" value="NZ_FRDI01000003.1"/>
</dbReference>
<dbReference type="PANTHER" id="PTHR39080">
    <property type="entry name" value="50S RIBOSOMAL PROTEIN L28"/>
    <property type="match status" value="1"/>
</dbReference>
<evidence type="ECO:0000256" key="1">
    <source>
        <dbReference type="ARBA" id="ARBA00008760"/>
    </source>
</evidence>
<reference evidence="7 8" key="1">
    <citation type="submission" date="2016-12" db="EMBL/GenBank/DDBJ databases">
        <authorList>
            <person name="Song W.-J."/>
            <person name="Kurnit D.M."/>
        </authorList>
    </citation>
    <scope>NUCLEOTIDE SEQUENCE [LARGE SCALE GENOMIC DNA]</scope>
    <source>
        <strain evidence="7 8">DSM 11393</strain>
    </source>
</reference>
<dbReference type="InterPro" id="IPR034704">
    <property type="entry name" value="Ribosomal_bL28/bL31-like_sf"/>
</dbReference>